<reference evidence="2" key="1">
    <citation type="journal article" date="2022" name="bioRxiv">
        <title>Sequencing and chromosome-scale assembly of the giantPleurodeles waltlgenome.</title>
        <authorList>
            <person name="Brown T."/>
            <person name="Elewa A."/>
            <person name="Iarovenko S."/>
            <person name="Subramanian E."/>
            <person name="Araus A.J."/>
            <person name="Petzold A."/>
            <person name="Susuki M."/>
            <person name="Suzuki K.-i.T."/>
            <person name="Hayashi T."/>
            <person name="Toyoda A."/>
            <person name="Oliveira C."/>
            <person name="Osipova E."/>
            <person name="Leigh N.D."/>
            <person name="Simon A."/>
            <person name="Yun M.H."/>
        </authorList>
    </citation>
    <scope>NUCLEOTIDE SEQUENCE</scope>
    <source>
        <strain evidence="2">20211129_DDA</strain>
        <tissue evidence="2">Liver</tissue>
    </source>
</reference>
<feature type="region of interest" description="Disordered" evidence="1">
    <location>
        <begin position="270"/>
        <end position="289"/>
    </location>
</feature>
<keyword evidence="3" id="KW-1185">Reference proteome</keyword>
<organism evidence="2 3">
    <name type="scientific">Pleurodeles waltl</name>
    <name type="common">Iberian ribbed newt</name>
    <dbReference type="NCBI Taxonomy" id="8319"/>
    <lineage>
        <taxon>Eukaryota</taxon>
        <taxon>Metazoa</taxon>
        <taxon>Chordata</taxon>
        <taxon>Craniata</taxon>
        <taxon>Vertebrata</taxon>
        <taxon>Euteleostomi</taxon>
        <taxon>Amphibia</taxon>
        <taxon>Batrachia</taxon>
        <taxon>Caudata</taxon>
        <taxon>Salamandroidea</taxon>
        <taxon>Salamandridae</taxon>
        <taxon>Pleurodelinae</taxon>
        <taxon>Pleurodeles</taxon>
    </lineage>
</organism>
<protein>
    <submittedName>
        <fullName evidence="2">Uncharacterized protein</fullName>
    </submittedName>
</protein>
<dbReference type="PANTHER" id="PTHR35558:SF1">
    <property type="entry name" value="ENDONUCLEASE_EXONUCLEASE_PHOSPHATASE DOMAIN-CONTAINING PROTEIN"/>
    <property type="match status" value="1"/>
</dbReference>
<name>A0AAV7MV93_PLEWA</name>
<evidence type="ECO:0000313" key="2">
    <source>
        <dbReference type="EMBL" id="KAJ1107532.1"/>
    </source>
</evidence>
<accession>A0AAV7MV93</accession>
<dbReference type="AlphaFoldDB" id="A0AAV7MV93"/>
<dbReference type="EMBL" id="JANPWB010000013">
    <property type="protein sequence ID" value="KAJ1107532.1"/>
    <property type="molecule type" value="Genomic_DNA"/>
</dbReference>
<dbReference type="Proteomes" id="UP001066276">
    <property type="component" value="Chromosome 9"/>
</dbReference>
<comment type="caution">
    <text evidence="2">The sequence shown here is derived from an EMBL/GenBank/DDBJ whole genome shotgun (WGS) entry which is preliminary data.</text>
</comment>
<feature type="compositionally biased region" description="Polar residues" evidence="1">
    <location>
        <begin position="21"/>
        <end position="40"/>
    </location>
</feature>
<evidence type="ECO:0000256" key="1">
    <source>
        <dbReference type="SAM" id="MobiDB-lite"/>
    </source>
</evidence>
<feature type="region of interest" description="Disordered" evidence="1">
    <location>
        <begin position="18"/>
        <end position="53"/>
    </location>
</feature>
<evidence type="ECO:0000313" key="3">
    <source>
        <dbReference type="Proteomes" id="UP001066276"/>
    </source>
</evidence>
<dbReference type="PANTHER" id="PTHR35558">
    <property type="entry name" value="SGNH_HYDRO DOMAIN-CONTAINING PROTEIN"/>
    <property type="match status" value="1"/>
</dbReference>
<sequence>MLADIRRSLAVLAAPPKELPVQTSPNPQVVTPAVGTTSEPGQVAPAHPGASQNPTTQVLLAVSQMLTKINTPTATPPPTTPWASDSFQNSVQELKRQVEALATACKVPSLQVTTPGPCVSQAPGSLLQNPPVEREQGKVIKQGAKAIKTLASAEGTGLDTLLSRPGKLAAHVAPDMKEKIWKEEFVDIFSLIRAKRREVETKDKDSKTSSFSDKKPKIEENITNWLFGFNVFMSVMLEKKPETGIAMICYENKILKAHHMYGGNSWLEYEGSSGGQKWRTQRSGGIRLK</sequence>
<gene>
    <name evidence="2" type="ORF">NDU88_004922</name>
</gene>
<proteinExistence type="predicted"/>